<organism evidence="2 3">
    <name type="scientific">Liquorilactobacillus ghanensis DSM 18630</name>
    <dbReference type="NCBI Taxonomy" id="1423750"/>
    <lineage>
        <taxon>Bacteria</taxon>
        <taxon>Bacillati</taxon>
        <taxon>Bacillota</taxon>
        <taxon>Bacilli</taxon>
        <taxon>Lactobacillales</taxon>
        <taxon>Lactobacillaceae</taxon>
        <taxon>Liquorilactobacillus</taxon>
    </lineage>
</organism>
<evidence type="ECO:0000313" key="3">
    <source>
        <dbReference type="Proteomes" id="UP000051451"/>
    </source>
</evidence>
<feature type="transmembrane region" description="Helical" evidence="1">
    <location>
        <begin position="116"/>
        <end position="149"/>
    </location>
</feature>
<dbReference type="Pfam" id="PF22564">
    <property type="entry name" value="HAAS"/>
    <property type="match status" value="1"/>
</dbReference>
<keyword evidence="1" id="KW-1133">Transmembrane helix</keyword>
<keyword evidence="3" id="KW-1185">Reference proteome</keyword>
<evidence type="ECO:0000256" key="1">
    <source>
        <dbReference type="SAM" id="Phobius"/>
    </source>
</evidence>
<keyword evidence="1" id="KW-0472">Membrane</keyword>
<feature type="transmembrane region" description="Helical" evidence="1">
    <location>
        <begin position="156"/>
        <end position="177"/>
    </location>
</feature>
<reference evidence="2 3" key="1">
    <citation type="journal article" date="2015" name="Genome Announc.">
        <title>Expanding the biotechnology potential of lactobacilli through comparative genomics of 213 strains and associated genera.</title>
        <authorList>
            <person name="Sun Z."/>
            <person name="Harris H.M."/>
            <person name="McCann A."/>
            <person name="Guo C."/>
            <person name="Argimon S."/>
            <person name="Zhang W."/>
            <person name="Yang X."/>
            <person name="Jeffery I.B."/>
            <person name="Cooney J.C."/>
            <person name="Kagawa T.F."/>
            <person name="Liu W."/>
            <person name="Song Y."/>
            <person name="Salvetti E."/>
            <person name="Wrobel A."/>
            <person name="Rasinkangas P."/>
            <person name="Parkhill J."/>
            <person name="Rea M.C."/>
            <person name="O'Sullivan O."/>
            <person name="Ritari J."/>
            <person name="Douillard F.P."/>
            <person name="Paul Ross R."/>
            <person name="Yang R."/>
            <person name="Briner A.E."/>
            <person name="Felis G.E."/>
            <person name="de Vos W.M."/>
            <person name="Barrangou R."/>
            <person name="Klaenhammer T.R."/>
            <person name="Caufield P.W."/>
            <person name="Cui Y."/>
            <person name="Zhang H."/>
            <person name="O'Toole P.W."/>
        </authorList>
    </citation>
    <scope>NUCLEOTIDE SEQUENCE [LARGE SCALE GENOMIC DNA]</scope>
    <source>
        <strain evidence="2 3">DSM 18630</strain>
    </source>
</reference>
<feature type="transmembrane region" description="Helical" evidence="1">
    <location>
        <begin position="88"/>
        <end position="110"/>
    </location>
</feature>
<dbReference type="GeneID" id="98319304"/>
<dbReference type="RefSeq" id="WP_057872033.1">
    <property type="nucleotide sequence ID" value="NZ_AZGB01000018.1"/>
</dbReference>
<evidence type="ECO:0000313" key="2">
    <source>
        <dbReference type="EMBL" id="KRM05589.1"/>
    </source>
</evidence>
<evidence type="ECO:0008006" key="4">
    <source>
        <dbReference type="Google" id="ProtNLM"/>
    </source>
</evidence>
<comment type="caution">
    <text evidence="2">The sequence shown here is derived from an EMBL/GenBank/DDBJ whole genome shotgun (WGS) entry which is preliminary data.</text>
</comment>
<dbReference type="AlphaFoldDB" id="A0A0R1VK23"/>
<accession>A0A0R1VK23</accession>
<gene>
    <name evidence="2" type="ORF">FC89_GL001292</name>
</gene>
<protein>
    <recommendedName>
        <fullName evidence="4">Integral membrane protein</fullName>
    </recommendedName>
</protein>
<dbReference type="PATRIC" id="fig|1423750.3.peg.1322"/>
<dbReference type="Proteomes" id="UP000051451">
    <property type="component" value="Unassembled WGS sequence"/>
</dbReference>
<sequence length="212" mass="23204">MNDYIADFSALLKQLDAEEQKEVVDFYREYLQDGHFTAYDDCIRELGTPRQLARKVLADYSIKNLEMDDTDQAGTKVRSTKPKDDVRTVWLIILAVLSTPITIPLAFGLACLSVAIFAAAFGVIIALLGLVVAVVVGGFSSLIIGIGILSSDIWLGLLYAGIGITVIGVLVMMVPLFSKVINGVIHGVTNFFRWAYQKAVPKNRAEKHGRGQ</sequence>
<proteinExistence type="predicted"/>
<dbReference type="STRING" id="1423750.FC89_GL001292"/>
<dbReference type="EMBL" id="AZGB01000018">
    <property type="protein sequence ID" value="KRM05589.1"/>
    <property type="molecule type" value="Genomic_DNA"/>
</dbReference>
<name>A0A0R1VK23_9LACO</name>
<keyword evidence="1" id="KW-0812">Transmembrane</keyword>
<dbReference type="OrthoDB" id="2242293at2"/>